<keyword evidence="3" id="KW-1185">Reference proteome</keyword>
<accession>A0ABW4PP11</accession>
<organism evidence="2 3">
    <name type="scientific">Streptomyces desertarenae</name>
    <dbReference type="NCBI Taxonomy" id="2666184"/>
    <lineage>
        <taxon>Bacteria</taxon>
        <taxon>Bacillati</taxon>
        <taxon>Actinomycetota</taxon>
        <taxon>Actinomycetes</taxon>
        <taxon>Kitasatosporales</taxon>
        <taxon>Streptomycetaceae</taxon>
        <taxon>Streptomyces</taxon>
    </lineage>
</organism>
<sequence length="146" mass="16429">MTVFRDFNFKLLVVEKLMYWDETLTPAFSLEEHLRTTKGFTGDLQLHAFDNGLAFTVFDEARDFFERLEIGGELLATVDTLTLDGGHQVYMECAPVWDGEDDLFDVRSLDDLDLLPNLRLIDGGATDMLDVPGKHEIAAARGITLT</sequence>
<protein>
    <submittedName>
        <fullName evidence="2">DUF6892 domain-containing protein</fullName>
    </submittedName>
</protein>
<dbReference type="RefSeq" id="WP_380903465.1">
    <property type="nucleotide sequence ID" value="NZ_JBHUFU010000016.1"/>
</dbReference>
<proteinExistence type="predicted"/>
<gene>
    <name evidence="2" type="ORF">ACFSJS_23030</name>
</gene>
<name>A0ABW4PP11_9ACTN</name>
<dbReference type="Pfam" id="PF21832">
    <property type="entry name" value="DUF6892"/>
    <property type="match status" value="1"/>
</dbReference>
<dbReference type="Proteomes" id="UP001597365">
    <property type="component" value="Unassembled WGS sequence"/>
</dbReference>
<feature type="domain" description="DUF6892" evidence="1">
    <location>
        <begin position="2"/>
        <end position="144"/>
    </location>
</feature>
<comment type="caution">
    <text evidence="2">The sequence shown here is derived from an EMBL/GenBank/DDBJ whole genome shotgun (WGS) entry which is preliminary data.</text>
</comment>
<evidence type="ECO:0000259" key="1">
    <source>
        <dbReference type="Pfam" id="PF21832"/>
    </source>
</evidence>
<dbReference type="EMBL" id="JBHUFU010000016">
    <property type="protein sequence ID" value="MFD1832496.1"/>
    <property type="molecule type" value="Genomic_DNA"/>
</dbReference>
<evidence type="ECO:0000313" key="2">
    <source>
        <dbReference type="EMBL" id="MFD1832496.1"/>
    </source>
</evidence>
<evidence type="ECO:0000313" key="3">
    <source>
        <dbReference type="Proteomes" id="UP001597365"/>
    </source>
</evidence>
<dbReference type="InterPro" id="IPR054187">
    <property type="entry name" value="DUF6892"/>
</dbReference>
<reference evidence="3" key="1">
    <citation type="journal article" date="2019" name="Int. J. Syst. Evol. Microbiol.">
        <title>The Global Catalogue of Microorganisms (GCM) 10K type strain sequencing project: providing services to taxonomists for standard genome sequencing and annotation.</title>
        <authorList>
            <consortium name="The Broad Institute Genomics Platform"/>
            <consortium name="The Broad Institute Genome Sequencing Center for Infectious Disease"/>
            <person name="Wu L."/>
            <person name="Ma J."/>
        </authorList>
    </citation>
    <scope>NUCLEOTIDE SEQUENCE [LARGE SCALE GENOMIC DNA]</scope>
    <source>
        <strain evidence="3">CGMCC 4.7455</strain>
    </source>
</reference>